<dbReference type="EMBL" id="RHXE01000026">
    <property type="protein sequence ID" value="RSE21944.1"/>
    <property type="molecule type" value="Genomic_DNA"/>
</dbReference>
<protein>
    <submittedName>
        <fullName evidence="5">Uncharacterized protein</fullName>
    </submittedName>
</protein>
<organism evidence="5 6">
    <name type="scientific">Acinetobacter johnsonii</name>
    <dbReference type="NCBI Taxonomy" id="40214"/>
    <lineage>
        <taxon>Bacteria</taxon>
        <taxon>Pseudomonadati</taxon>
        <taxon>Pseudomonadota</taxon>
        <taxon>Gammaproteobacteria</taxon>
        <taxon>Moraxellales</taxon>
        <taxon>Moraxellaceae</taxon>
        <taxon>Acinetobacter</taxon>
    </lineage>
</organism>
<reference evidence="2 9" key="4">
    <citation type="submission" date="2019-07" db="EMBL/GenBank/DDBJ databases">
        <title>Whole genome shotgun sequence of Acinetobacter johnsonii NBRC 102197.</title>
        <authorList>
            <person name="Hosoyama A."/>
            <person name="Uohara A."/>
            <person name="Ohji S."/>
            <person name="Ichikawa N."/>
        </authorList>
    </citation>
    <scope>NUCLEOTIDE SEQUENCE [LARGE SCALE GENOMIC DNA]</scope>
    <source>
        <strain evidence="2 9">NBRC 102197</strain>
    </source>
</reference>
<evidence type="ECO:0000313" key="3">
    <source>
        <dbReference type="EMBL" id="MDH0969260.1"/>
    </source>
</evidence>
<dbReference type="RefSeq" id="WP_080543921.1">
    <property type="nucleotide sequence ID" value="NZ_BJUJ01000028.1"/>
</dbReference>
<dbReference type="AlphaFoldDB" id="A0A1R7QF34"/>
<dbReference type="Proteomes" id="UP000276980">
    <property type="component" value="Chromosome"/>
</dbReference>
<evidence type="ECO:0000313" key="2">
    <source>
        <dbReference type="EMBL" id="GEK44068.1"/>
    </source>
</evidence>
<dbReference type="Proteomes" id="UP001159915">
    <property type="component" value="Unassembled WGS sequence"/>
</dbReference>
<evidence type="ECO:0000313" key="6">
    <source>
        <dbReference type="Proteomes" id="UP000196240"/>
    </source>
</evidence>
<reference evidence="5 6" key="1">
    <citation type="submission" date="2017-02" db="EMBL/GenBank/DDBJ databases">
        <authorList>
            <person name="Peterson S.W."/>
        </authorList>
    </citation>
    <scope>NUCLEOTIDE SEQUENCE [LARGE SCALE GENOMIC DNA]</scope>
    <source>
        <strain evidence="5">C6</strain>
    </source>
</reference>
<proteinExistence type="predicted"/>
<name>A0A1R7QF34_ACIJO</name>
<accession>A0A1R7QF34</accession>
<evidence type="ECO:0000313" key="4">
    <source>
        <dbReference type="EMBL" id="RSE21944.1"/>
    </source>
</evidence>
<dbReference type="EMBL" id="BJUJ01000028">
    <property type="protein sequence ID" value="GEK44068.1"/>
    <property type="molecule type" value="Genomic_DNA"/>
</dbReference>
<gene>
    <name evidence="5" type="ORF">ACNJC6_02533</name>
    <name evidence="2" type="ORF">AJO04nite_13260</name>
    <name evidence="1" type="ORF">CFH90_09215</name>
    <name evidence="4" type="ORF">EGT73_11515</name>
    <name evidence="3" type="ORF">N5C10_08305</name>
</gene>
<dbReference type="Proteomes" id="UP000321274">
    <property type="component" value="Unassembled WGS sequence"/>
</dbReference>
<reference evidence="3" key="5">
    <citation type="submission" date="2022-09" db="EMBL/GenBank/DDBJ databases">
        <title>Intensive care unit water sources are persistently colonized with multi-drug resistant bacteria and are the site of extensive horizontal gene transfer of antibiotic resistance genes.</title>
        <authorList>
            <person name="Diorio-Toth L."/>
        </authorList>
    </citation>
    <scope>NUCLEOTIDE SEQUENCE</scope>
    <source>
        <strain evidence="3">GD03920</strain>
    </source>
</reference>
<evidence type="ECO:0000313" key="5">
    <source>
        <dbReference type="EMBL" id="SJX22880.1"/>
    </source>
</evidence>
<evidence type="ECO:0000313" key="7">
    <source>
        <dbReference type="Proteomes" id="UP000276980"/>
    </source>
</evidence>
<dbReference type="EMBL" id="JAOCBE010000001">
    <property type="protein sequence ID" value="MDH0969260.1"/>
    <property type="molecule type" value="Genomic_DNA"/>
</dbReference>
<dbReference type="EMBL" id="FUUY01000008">
    <property type="protein sequence ID" value="SJX22880.1"/>
    <property type="molecule type" value="Genomic_DNA"/>
</dbReference>
<dbReference type="EMBL" id="CP022298">
    <property type="protein sequence ID" value="AZN64188.1"/>
    <property type="molecule type" value="Genomic_DNA"/>
</dbReference>
<reference evidence="4 8" key="3">
    <citation type="submission" date="2018-10" db="EMBL/GenBank/DDBJ databases">
        <title>Transmission dynamics of multidrug resistant bacteria on intensive care unit surfaces.</title>
        <authorList>
            <person name="D'Souza A.W."/>
            <person name="Potter R.F."/>
            <person name="Wallace M."/>
            <person name="Shupe A."/>
            <person name="Patel S."/>
            <person name="Sun S."/>
            <person name="Gul D."/>
            <person name="Kwon J.H."/>
            <person name="Andleeb S."/>
            <person name="Burnham C.-A.D."/>
            <person name="Dantas G."/>
        </authorList>
    </citation>
    <scope>NUCLEOTIDE SEQUENCE [LARGE SCALE GENOMIC DNA]</scope>
    <source>
        <strain evidence="4 8">AJ_385</strain>
    </source>
</reference>
<reference evidence="1 7" key="2">
    <citation type="submission" date="2017-06" db="EMBL/GenBank/DDBJ databases">
        <title>Complete Genome Sequence of the Carbazole-Degrading Bacterium Acinetobacter johnsonii IC001.</title>
        <authorList>
            <person name="Vejarano F."/>
            <person name="Suzuki-Minakuchi C."/>
            <person name="Ohtsubo Y."/>
            <person name="Tsuda M."/>
            <person name="Okada K."/>
            <person name="Nojiri H."/>
        </authorList>
    </citation>
    <scope>NUCLEOTIDE SEQUENCE [LARGE SCALE GENOMIC DNA]</scope>
    <source>
        <strain evidence="1 7">IC001</strain>
    </source>
</reference>
<sequence length="121" mass="14481">MSMLSKLSQLFKLKKDAPEQLFLQQHQIEYDDEKGFIIEGIVLNAIHAERLVYFSNRRISQFDDLNALFYSAMLINEKIDLEIANERFVVRLGNNLENLTELKRMIKLLNDYYYQFIRDKK</sequence>
<evidence type="ECO:0000313" key="8">
    <source>
        <dbReference type="Proteomes" id="UP000277537"/>
    </source>
</evidence>
<dbReference type="Proteomes" id="UP000277537">
    <property type="component" value="Unassembled WGS sequence"/>
</dbReference>
<evidence type="ECO:0000313" key="1">
    <source>
        <dbReference type="EMBL" id="AZN64188.1"/>
    </source>
</evidence>
<dbReference type="Proteomes" id="UP000196240">
    <property type="component" value="Unassembled WGS sequence"/>
</dbReference>
<evidence type="ECO:0000313" key="9">
    <source>
        <dbReference type="Proteomes" id="UP000321274"/>
    </source>
</evidence>